<evidence type="ECO:0000313" key="4">
    <source>
        <dbReference type="Proteomes" id="UP000247252"/>
    </source>
</evidence>
<evidence type="ECO:0000313" key="3">
    <source>
        <dbReference type="EMBL" id="AWD90719.1"/>
    </source>
</evidence>
<dbReference type="Pfam" id="PF22530">
    <property type="entry name" value="Terminase-T7_RNaseH-like"/>
    <property type="match status" value="1"/>
</dbReference>
<dbReference type="GeneID" id="54991138"/>
<dbReference type="RefSeq" id="YP_009800637.1">
    <property type="nucleotide sequence ID" value="NC_047956.1"/>
</dbReference>
<accession>A0A2S1GMW3</accession>
<dbReference type="KEGG" id="vg:54991138"/>
<keyword evidence="4" id="KW-1185">Reference proteome</keyword>
<dbReference type="EMBL" id="MH113814">
    <property type="protein sequence ID" value="AWD90719.1"/>
    <property type="molecule type" value="Genomic_DNA"/>
</dbReference>
<organism evidence="3 4">
    <name type="scientific">Pseudomonas phage Achelous</name>
    <dbReference type="NCBI Taxonomy" id="2163982"/>
    <lineage>
        <taxon>Viruses</taxon>
        <taxon>Duplodnaviria</taxon>
        <taxon>Heunggongvirae</taxon>
        <taxon>Uroviricota</taxon>
        <taxon>Caudoviricetes</taxon>
        <taxon>Autographivirales</taxon>
        <taxon>Autosignataviridae</taxon>
        <taxon>Colwellvirinae</taxon>
        <taxon>Nerthusvirus</taxon>
        <taxon>Nerthusvirus achelous</taxon>
        <taxon>Uliginvirus achelous</taxon>
    </lineage>
</organism>
<feature type="region of interest" description="Disordered" evidence="1">
    <location>
        <begin position="612"/>
        <end position="632"/>
    </location>
</feature>
<name>A0A2S1GMW3_9CAUD</name>
<dbReference type="InterPro" id="IPR027417">
    <property type="entry name" value="P-loop_NTPase"/>
</dbReference>
<dbReference type="Proteomes" id="UP000247252">
    <property type="component" value="Segment"/>
</dbReference>
<dbReference type="InterPro" id="IPR054762">
    <property type="entry name" value="Gp19_RNaseH-like"/>
</dbReference>
<evidence type="ECO:0000259" key="2">
    <source>
        <dbReference type="Pfam" id="PF22530"/>
    </source>
</evidence>
<protein>
    <submittedName>
        <fullName evidence="3">Large terminase subunit</fullName>
    </submittedName>
</protein>
<feature type="domain" description="Terminase large subunit ribonuclease H-like" evidence="2">
    <location>
        <begin position="385"/>
        <end position="493"/>
    </location>
</feature>
<dbReference type="Gene3D" id="3.40.50.300">
    <property type="entry name" value="P-loop containing nucleotide triphosphate hydrolases"/>
    <property type="match status" value="1"/>
</dbReference>
<proteinExistence type="predicted"/>
<evidence type="ECO:0000256" key="1">
    <source>
        <dbReference type="SAM" id="MobiDB-lite"/>
    </source>
</evidence>
<sequence>MAGRNLSIEQQVEINRKLVELQKAFPYTVSGLCYLAQVIINTLIVGKPNLNRMQADILSFLLMGNKYRMVMAQRGQAKTTLTAIYAVFMLIHNPHYRIVIFSQNAKRAKEIAGWIIKIFYAMPILECLRPDKFAGDRSSIEAFDIHWCLRGSDKSPSVSCYSIESGAQGARADLIIADDIESLQNSRTAGGRQILMDSSLEFESINQFGSIIYLGTPQSVESIYNWLPSRGYKVRIWTGRYPTAAQMEDYGDRLAPILLRDIEDNPALQYGGGLDGSLGQPTCPEMYPNEILNEKELTQGKAKFMLQFMLNTGLSDADRYPMKLADIVVANFSKTHGPIMPIWCNSPATHWTSAPKFGSRNSDRFFLPMQVQYDLGKFERTVMFIDPAGGGKNGDETGYAIIKLMGTTVYLWEAGGVKGGYNEDQLMELVTICKRAECKEVFIEDNYGNGAHIAALKPYFEREWPVIIEPIHSVGQKELRIIDNLEPVLSTHRFVVRQEVIQADWDSVQKYPTELRMAYSLFHQLANLTREKDCLRHDDRLEAVAAAVAVVVADLDYDQLKVVVQRQIKQQGRFFEIMRNPKQMVEYMRNMTLGVAQDAALAVDRGFQKLGNRFSGTSTSTPTRRPQRNWGG</sequence>
<dbReference type="InterPro" id="IPR047987">
    <property type="entry name" value="Gp19-like_virus"/>
</dbReference>
<reference evidence="3 4" key="1">
    <citation type="submission" date="2018-03" db="EMBL/GenBank/DDBJ databases">
        <title>Phage therapy in agriculture - a green tech approach to combat plant pathogenic bacteria.</title>
        <authorList>
            <person name="Carstens A.B."/>
            <person name="Djurhuus A.M."/>
            <person name="Hansen L.H."/>
        </authorList>
    </citation>
    <scope>NUCLEOTIDE SEQUENCE [LARGE SCALE GENOMIC DNA]</scope>
</reference>
<dbReference type="NCBIfam" id="NF033889">
    <property type="entry name" value="termin_lrg_T7"/>
    <property type="match status" value="1"/>
</dbReference>
<dbReference type="SUPFAM" id="SSF52540">
    <property type="entry name" value="P-loop containing nucleoside triphosphate hydrolases"/>
    <property type="match status" value="1"/>
</dbReference>